<protein>
    <recommendedName>
        <fullName evidence="1">Bulb-type lectin domain-containing protein</fullName>
    </recommendedName>
</protein>
<reference evidence="2 3" key="1">
    <citation type="submission" date="2015-07" db="EMBL/GenBank/DDBJ databases">
        <title>Comparative genomics of the Sigatoka disease complex on banana suggests a link between parallel evolutionary changes in Pseudocercospora fijiensis and Pseudocercospora eumusae and increased virulence on the banana host.</title>
        <authorList>
            <person name="Chang T.-C."/>
            <person name="Salvucci A."/>
            <person name="Crous P.W."/>
            <person name="Stergiopoulos I."/>
        </authorList>
    </citation>
    <scope>NUCLEOTIDE SEQUENCE [LARGE SCALE GENOMIC DNA]</scope>
    <source>
        <strain evidence="2 3">CBS 114824</strain>
    </source>
</reference>
<evidence type="ECO:0000259" key="1">
    <source>
        <dbReference type="PROSITE" id="PS50927"/>
    </source>
</evidence>
<dbReference type="EMBL" id="LFZN01000007">
    <property type="protein sequence ID" value="KXT06307.1"/>
    <property type="molecule type" value="Genomic_DNA"/>
</dbReference>
<dbReference type="InterPro" id="IPR036426">
    <property type="entry name" value="Bulb-type_lectin_dom_sf"/>
</dbReference>
<dbReference type="SMART" id="SM00108">
    <property type="entry name" value="B_lectin"/>
    <property type="match status" value="1"/>
</dbReference>
<evidence type="ECO:0000313" key="2">
    <source>
        <dbReference type="EMBL" id="KXT06307.1"/>
    </source>
</evidence>
<dbReference type="PROSITE" id="PS50927">
    <property type="entry name" value="BULB_LECTIN"/>
    <property type="match status" value="1"/>
</dbReference>
<proteinExistence type="predicted"/>
<sequence>MPSSLNSNDSPNLWPGQSLVSDNGRAVFKAQPDGNLVVYAHLSNDADGEHPLWESGTSGRSYNRVTMNGNGELCAFTYENNGADTTWKNGSWNSGRPGPYTLRMQDDGNLVVYAADGAAIWASGTHVSPEPIPFSQVTFVNGSNGALCAPLVKNYNGSRKLWNGDNTYWDLVQGVSKTVDFNTDTTKDNQTTIGQLIGGDGTVVSLGLYVVWGDDDWVNPWTGYQFVYQSSSRQRLTFHKFGGLNNGDAAYDGAVTF</sequence>
<evidence type="ECO:0000313" key="3">
    <source>
        <dbReference type="Proteomes" id="UP000070133"/>
    </source>
</evidence>
<dbReference type="Gene3D" id="2.90.10.30">
    <property type="match status" value="2"/>
</dbReference>
<dbReference type="InterPro" id="IPR001480">
    <property type="entry name" value="Bulb-type_lectin_dom"/>
</dbReference>
<dbReference type="Proteomes" id="UP000070133">
    <property type="component" value="Unassembled WGS sequence"/>
</dbReference>
<accession>A0A139HV58</accession>
<comment type="caution">
    <text evidence="2">The sequence shown here is derived from an EMBL/GenBank/DDBJ whole genome shotgun (WGS) entry which is preliminary data.</text>
</comment>
<feature type="domain" description="Bulb-type lectin" evidence="1">
    <location>
        <begin position="4"/>
        <end position="125"/>
    </location>
</feature>
<name>A0A139HV58_9PEZI</name>
<dbReference type="SUPFAM" id="SSF51110">
    <property type="entry name" value="alpha-D-mannose-specific plant lectins"/>
    <property type="match status" value="1"/>
</dbReference>
<gene>
    <name evidence="2" type="ORF">AC578_9192</name>
</gene>
<organism evidence="2 3">
    <name type="scientific">Pseudocercospora eumusae</name>
    <dbReference type="NCBI Taxonomy" id="321146"/>
    <lineage>
        <taxon>Eukaryota</taxon>
        <taxon>Fungi</taxon>
        <taxon>Dikarya</taxon>
        <taxon>Ascomycota</taxon>
        <taxon>Pezizomycotina</taxon>
        <taxon>Dothideomycetes</taxon>
        <taxon>Dothideomycetidae</taxon>
        <taxon>Mycosphaerellales</taxon>
        <taxon>Mycosphaerellaceae</taxon>
        <taxon>Pseudocercospora</taxon>
    </lineage>
</organism>
<keyword evidence="3" id="KW-1185">Reference proteome</keyword>
<dbReference type="AlphaFoldDB" id="A0A139HV58"/>
<dbReference type="OrthoDB" id="3827652at2759"/>